<proteinExistence type="predicted"/>
<name>A0ABT3CPR5_9BACT</name>
<protein>
    <submittedName>
        <fullName evidence="1">Uncharacterized protein</fullName>
    </submittedName>
</protein>
<evidence type="ECO:0000313" key="2">
    <source>
        <dbReference type="Proteomes" id="UP001300692"/>
    </source>
</evidence>
<dbReference type="Proteomes" id="UP001300692">
    <property type="component" value="Unassembled WGS sequence"/>
</dbReference>
<sequence>MMKGLLNSGGEPKGWRQIVSTLSDEFISHVLTERPVDHEMEPFVKSELQMYLGLLMGSKLNEGFSERIALDVIKYYMLRVHENAKLLGFSYHEIMKMTSQRHDFFIDGLFDSDNSDDFLRTTAMQWFQFPLLEVDGGIRPNEYDFSVYFSDNYVVSDILFKLAPTYVNAIIAELKLEVPTFMMN</sequence>
<gene>
    <name evidence="1" type="ORF">N7U62_02635</name>
</gene>
<dbReference type="EMBL" id="JAOYOD010000001">
    <property type="protein sequence ID" value="MCV9385538.1"/>
    <property type="molecule type" value="Genomic_DNA"/>
</dbReference>
<keyword evidence="2" id="KW-1185">Reference proteome</keyword>
<evidence type="ECO:0000313" key="1">
    <source>
        <dbReference type="EMBL" id="MCV9385538.1"/>
    </source>
</evidence>
<dbReference type="RefSeq" id="WP_264136324.1">
    <property type="nucleotide sequence ID" value="NZ_JAOYOD010000001.1"/>
</dbReference>
<comment type="caution">
    <text evidence="1">The sequence shown here is derived from an EMBL/GenBank/DDBJ whole genome shotgun (WGS) entry which is preliminary data.</text>
</comment>
<organism evidence="1 2">
    <name type="scientific">Reichenbachiella ulvae</name>
    <dbReference type="NCBI Taxonomy" id="2980104"/>
    <lineage>
        <taxon>Bacteria</taxon>
        <taxon>Pseudomonadati</taxon>
        <taxon>Bacteroidota</taxon>
        <taxon>Cytophagia</taxon>
        <taxon>Cytophagales</taxon>
        <taxon>Reichenbachiellaceae</taxon>
        <taxon>Reichenbachiella</taxon>
    </lineage>
</organism>
<reference evidence="1 2" key="1">
    <citation type="submission" date="2022-10" db="EMBL/GenBank/DDBJ databases">
        <title>Comparative genomics and taxonomic characterization of three novel marine species of genus Reichenbachiella exhibiting antioxidant and polysaccharide degradation activities.</title>
        <authorList>
            <person name="Muhammad N."/>
            <person name="Lee Y.-J."/>
            <person name="Ko J."/>
            <person name="Kim S.-G."/>
        </authorList>
    </citation>
    <scope>NUCLEOTIDE SEQUENCE [LARGE SCALE GENOMIC DNA]</scope>
    <source>
        <strain evidence="1 2">ABR2-5</strain>
    </source>
</reference>
<accession>A0ABT3CPR5</accession>